<dbReference type="EMBL" id="FCOC02000001">
    <property type="protein sequence ID" value="SAL12715.1"/>
    <property type="molecule type" value="Genomic_DNA"/>
</dbReference>
<dbReference type="AlphaFoldDB" id="A0A158EZ58"/>
<proteinExistence type="predicted"/>
<protein>
    <submittedName>
        <fullName evidence="1">Uncharacterized protein</fullName>
    </submittedName>
</protein>
<dbReference type="Proteomes" id="UP000054893">
    <property type="component" value="Unassembled WGS sequence"/>
</dbReference>
<dbReference type="RefSeq" id="WP_060817039.1">
    <property type="nucleotide sequence ID" value="NZ_FCOC02000001.1"/>
</dbReference>
<reference evidence="1 2" key="1">
    <citation type="submission" date="2016-01" db="EMBL/GenBank/DDBJ databases">
        <authorList>
            <person name="Oliw E.H."/>
        </authorList>
    </citation>
    <scope>NUCLEOTIDE SEQUENCE [LARGE SCALE GENOMIC DNA]</scope>
    <source>
        <strain evidence="1">LMG 22029</strain>
    </source>
</reference>
<organism evidence="1 2">
    <name type="scientific">Caballeronia sordidicola</name>
    <name type="common">Burkholderia sordidicola</name>
    <dbReference type="NCBI Taxonomy" id="196367"/>
    <lineage>
        <taxon>Bacteria</taxon>
        <taxon>Pseudomonadati</taxon>
        <taxon>Pseudomonadota</taxon>
        <taxon>Betaproteobacteria</taxon>
        <taxon>Burkholderiales</taxon>
        <taxon>Burkholderiaceae</taxon>
        <taxon>Caballeronia</taxon>
    </lineage>
</organism>
<name>A0A158EZ58_CABSO</name>
<gene>
    <name evidence="1" type="ORF">AWB64_00546</name>
</gene>
<evidence type="ECO:0000313" key="2">
    <source>
        <dbReference type="Proteomes" id="UP000054893"/>
    </source>
</evidence>
<sequence length="97" mass="10956">MDLVTDTKPQGAFSALLADQELTHLELVLRRSLIDDALSPILPPAYWRERLALIARGSHLSHTQIQTVHRLYLQIDAYEASHRTMLDAPRLTPDTGK</sequence>
<dbReference type="OrthoDB" id="9007456at2"/>
<evidence type="ECO:0000313" key="1">
    <source>
        <dbReference type="EMBL" id="SAL12715.1"/>
    </source>
</evidence>
<accession>A0A158EZ58</accession>